<sequence length="242" mass="25123">MNHPEVDELLQLARDGSSDEDVRRHVEDCEQCAAELQSMSRLVGAAAAIGPALEPDALVAPSSAVWDRIQAELAASDAQPSVGPDRSAAPRRGRRPMVVAVAAALTGIVLGGVGGYLLADDGSGDRTVADPRDPVAVGTLTPVGRDDVTGQIAISPGDRSRSLTITFSRAVTGPGYVEAWLLDPLTNEMLALGVVGPEGGTVTVPADADLSRFTTVDISREPFDGDPAHSVESLARAVLRQT</sequence>
<name>A0ABY5M880_9ACTN</name>
<dbReference type="EMBL" id="CP102173">
    <property type="protein sequence ID" value="UUP12957.1"/>
    <property type="molecule type" value="Genomic_DNA"/>
</dbReference>
<feature type="domain" description="Anti-sigma K factor RskA C-terminal" evidence="2">
    <location>
        <begin position="99"/>
        <end position="228"/>
    </location>
</feature>
<feature type="transmembrane region" description="Helical" evidence="1">
    <location>
        <begin position="97"/>
        <end position="119"/>
    </location>
</feature>
<dbReference type="Proteomes" id="UP001316184">
    <property type="component" value="Chromosome"/>
</dbReference>
<evidence type="ECO:0000256" key="1">
    <source>
        <dbReference type="SAM" id="Phobius"/>
    </source>
</evidence>
<evidence type="ECO:0000313" key="4">
    <source>
        <dbReference type="Proteomes" id="UP001316184"/>
    </source>
</evidence>
<gene>
    <name evidence="3" type="ORF">NQV15_13990</name>
</gene>
<evidence type="ECO:0000259" key="2">
    <source>
        <dbReference type="Pfam" id="PF10099"/>
    </source>
</evidence>
<protein>
    <submittedName>
        <fullName evidence="3">Anti-sigma factor</fullName>
    </submittedName>
</protein>
<keyword evidence="1" id="KW-0812">Transmembrane</keyword>
<accession>A0ABY5M880</accession>
<dbReference type="Pfam" id="PF10099">
    <property type="entry name" value="RskA_C"/>
    <property type="match status" value="1"/>
</dbReference>
<keyword evidence="1" id="KW-1133">Transmembrane helix</keyword>
<dbReference type="RefSeq" id="WP_232401401.1">
    <property type="nucleotide sequence ID" value="NZ_CP102173.1"/>
</dbReference>
<dbReference type="InterPro" id="IPR018764">
    <property type="entry name" value="RskA_C"/>
</dbReference>
<keyword evidence="1" id="KW-0472">Membrane</keyword>
<keyword evidence="4" id="KW-1185">Reference proteome</keyword>
<reference evidence="3 4" key="1">
    <citation type="submission" date="2022-08" db="EMBL/GenBank/DDBJ databases">
        <title>novel species in genus Aeromicrobium.</title>
        <authorList>
            <person name="Ye L."/>
        </authorList>
    </citation>
    <scope>NUCLEOTIDE SEQUENCE [LARGE SCALE GENOMIC DNA]</scope>
    <source>
        <strain evidence="4">zg-Y1379</strain>
    </source>
</reference>
<proteinExistence type="predicted"/>
<evidence type="ECO:0000313" key="3">
    <source>
        <dbReference type="EMBL" id="UUP12957.1"/>
    </source>
</evidence>
<organism evidence="3 4">
    <name type="scientific">Aeromicrobium wangtongii</name>
    <dbReference type="NCBI Taxonomy" id="2969247"/>
    <lineage>
        <taxon>Bacteria</taxon>
        <taxon>Bacillati</taxon>
        <taxon>Actinomycetota</taxon>
        <taxon>Actinomycetes</taxon>
        <taxon>Propionibacteriales</taxon>
        <taxon>Nocardioidaceae</taxon>
        <taxon>Aeromicrobium</taxon>
    </lineage>
</organism>